<dbReference type="Proteomes" id="UP001595962">
    <property type="component" value="Unassembled WGS sequence"/>
</dbReference>
<gene>
    <name evidence="2" type="ORF">ACFO3I_10640</name>
</gene>
<evidence type="ECO:0000313" key="2">
    <source>
        <dbReference type="EMBL" id="MFC4655468.1"/>
    </source>
</evidence>
<protein>
    <submittedName>
        <fullName evidence="2">DUF2065 family protein</fullName>
    </submittedName>
</protein>
<proteinExistence type="predicted"/>
<name>A0ABV9JMG4_9GAMM</name>
<dbReference type="InterPro" id="IPR019201">
    <property type="entry name" value="DUF2065"/>
</dbReference>
<keyword evidence="1" id="KW-0472">Membrane</keyword>
<dbReference type="EMBL" id="JBHSGB010000010">
    <property type="protein sequence ID" value="MFC4655468.1"/>
    <property type="molecule type" value="Genomic_DNA"/>
</dbReference>
<organism evidence="2 3">
    <name type="scientific">Rheinheimera marina</name>
    <dbReference type="NCBI Taxonomy" id="1774958"/>
    <lineage>
        <taxon>Bacteria</taxon>
        <taxon>Pseudomonadati</taxon>
        <taxon>Pseudomonadota</taxon>
        <taxon>Gammaproteobacteria</taxon>
        <taxon>Chromatiales</taxon>
        <taxon>Chromatiaceae</taxon>
        <taxon>Rheinheimera</taxon>
    </lineage>
</organism>
<sequence length="62" mass="6890">MSEFWLAALGLVLLVEGIGPLLFPNRWRRYLLKIAAQDSAAMQQLGGVLVLAGVLLLYFFLL</sequence>
<dbReference type="RefSeq" id="WP_377333967.1">
    <property type="nucleotide sequence ID" value="NZ_JBHSGB010000010.1"/>
</dbReference>
<feature type="transmembrane region" description="Helical" evidence="1">
    <location>
        <begin position="41"/>
        <end position="61"/>
    </location>
</feature>
<dbReference type="PANTHER" id="PTHR38602">
    <property type="entry name" value="INNER MEMBRANE PROTEIN-RELATED"/>
    <property type="match status" value="1"/>
</dbReference>
<accession>A0ABV9JMG4</accession>
<dbReference type="PANTHER" id="PTHR38602:SF1">
    <property type="entry name" value="INNER MEMBRANE PROTEIN"/>
    <property type="match status" value="1"/>
</dbReference>
<evidence type="ECO:0000313" key="3">
    <source>
        <dbReference type="Proteomes" id="UP001595962"/>
    </source>
</evidence>
<keyword evidence="1" id="KW-1133">Transmembrane helix</keyword>
<dbReference type="Pfam" id="PF09838">
    <property type="entry name" value="DUF2065"/>
    <property type="match status" value="1"/>
</dbReference>
<reference evidence="3" key="1">
    <citation type="journal article" date="2019" name="Int. J. Syst. Evol. Microbiol.">
        <title>The Global Catalogue of Microorganisms (GCM) 10K type strain sequencing project: providing services to taxonomists for standard genome sequencing and annotation.</title>
        <authorList>
            <consortium name="The Broad Institute Genomics Platform"/>
            <consortium name="The Broad Institute Genome Sequencing Center for Infectious Disease"/>
            <person name="Wu L."/>
            <person name="Ma J."/>
        </authorList>
    </citation>
    <scope>NUCLEOTIDE SEQUENCE [LARGE SCALE GENOMIC DNA]</scope>
    <source>
        <strain evidence="3">DT28</strain>
    </source>
</reference>
<keyword evidence="1" id="KW-0812">Transmembrane</keyword>
<keyword evidence="3" id="KW-1185">Reference proteome</keyword>
<comment type="caution">
    <text evidence="2">The sequence shown here is derived from an EMBL/GenBank/DDBJ whole genome shotgun (WGS) entry which is preliminary data.</text>
</comment>
<evidence type="ECO:0000256" key="1">
    <source>
        <dbReference type="SAM" id="Phobius"/>
    </source>
</evidence>